<proteinExistence type="inferred from homology"/>
<gene>
    <name evidence="6" type="ORF">DORLON_02431</name>
</gene>
<comment type="caution">
    <text evidence="6">The sequence shown here is derived from an EMBL/GenBank/DDBJ whole genome shotgun (WGS) entry which is preliminary data.</text>
</comment>
<dbReference type="HOGENOM" id="CLU_000604_1_22_9"/>
<name>A6BJD6_9FIRM</name>
<evidence type="ECO:0000313" key="7">
    <source>
        <dbReference type="Proteomes" id="UP000004016"/>
    </source>
</evidence>
<dbReference type="InterPro" id="IPR003593">
    <property type="entry name" value="AAA+_ATPase"/>
</dbReference>
<dbReference type="SUPFAM" id="SSF52540">
    <property type="entry name" value="P-loop containing nucleoside triphosphate hydrolases"/>
    <property type="match status" value="1"/>
</dbReference>
<keyword evidence="2" id="KW-0813">Transport</keyword>
<reference evidence="6 7" key="1">
    <citation type="submission" date="2007-03" db="EMBL/GenBank/DDBJ databases">
        <authorList>
            <person name="Fulton L."/>
            <person name="Clifton S."/>
            <person name="Fulton B."/>
            <person name="Xu J."/>
            <person name="Minx P."/>
            <person name="Pepin K.H."/>
            <person name="Johnson M."/>
            <person name="Thiruvilangam P."/>
            <person name="Bhonagiri V."/>
            <person name="Nash W.E."/>
            <person name="Mardis E.R."/>
            <person name="Wilson R.K."/>
        </authorList>
    </citation>
    <scope>NUCLEOTIDE SEQUENCE [LARGE SCALE GENOMIC DNA]</scope>
    <source>
        <strain evidence="6 7">DSM 13814</strain>
    </source>
</reference>
<evidence type="ECO:0000256" key="1">
    <source>
        <dbReference type="ARBA" id="ARBA00005417"/>
    </source>
</evidence>
<evidence type="ECO:0000313" key="6">
    <source>
        <dbReference type="EMBL" id="EDM62181.1"/>
    </source>
</evidence>
<dbReference type="FunFam" id="3.40.50.300:FF:000032">
    <property type="entry name" value="Export ABC transporter ATP-binding protein"/>
    <property type="match status" value="1"/>
</dbReference>
<dbReference type="InterPro" id="IPR027417">
    <property type="entry name" value="P-loop_NTPase"/>
</dbReference>
<dbReference type="Gene3D" id="3.40.50.300">
    <property type="entry name" value="P-loop containing nucleotide triphosphate hydrolases"/>
    <property type="match status" value="1"/>
</dbReference>
<sequence>MKKSITKRPERMIWMRRIRKHGKTTEKKTDRILAGGRIPDGEIRVCDVEKYYGSDTNITKAVDRVSFCVQKGEFVGIMGASGSGKTTLLNMLSTIDRVTAGHIYYGETDITELSDEALAEFRKDNLGFIFQDYNLLDTLTIEENIVLAMTLHSKSKREIQEKCDHILKLLDIEEIRDKFPYQVSGGQKQRCACARAMIHRPKLILADEPTGALDSRAAQMLLETFRKMNRDMHSTILMVTHDAFSASYCSRILFLKDGKIFHELVRGVEERREFLNKILDVLSLTGGELSDVR</sequence>
<keyword evidence="3" id="KW-0547">Nucleotide-binding</keyword>
<dbReference type="PROSITE" id="PS50893">
    <property type="entry name" value="ABC_TRANSPORTER_2"/>
    <property type="match status" value="1"/>
</dbReference>
<dbReference type="PANTHER" id="PTHR42798">
    <property type="entry name" value="LIPOPROTEIN-RELEASING SYSTEM ATP-BINDING PROTEIN LOLD"/>
    <property type="match status" value="1"/>
</dbReference>
<dbReference type="eggNOG" id="COG1136">
    <property type="taxonomic scope" value="Bacteria"/>
</dbReference>
<dbReference type="AlphaFoldDB" id="A6BJD6"/>
<dbReference type="GO" id="GO:0098796">
    <property type="term" value="C:membrane protein complex"/>
    <property type="evidence" value="ECO:0007669"/>
    <property type="project" value="UniProtKB-ARBA"/>
</dbReference>
<feature type="domain" description="ABC transporter" evidence="5">
    <location>
        <begin position="43"/>
        <end position="282"/>
    </location>
</feature>
<dbReference type="Proteomes" id="UP000004016">
    <property type="component" value="Unassembled WGS sequence"/>
</dbReference>
<protein>
    <submittedName>
        <fullName evidence="6">ABC transporter, ATP-binding protein</fullName>
    </submittedName>
</protein>
<evidence type="ECO:0000256" key="4">
    <source>
        <dbReference type="ARBA" id="ARBA00022840"/>
    </source>
</evidence>
<accession>A6BJD6</accession>
<dbReference type="GO" id="GO:0016887">
    <property type="term" value="F:ATP hydrolysis activity"/>
    <property type="evidence" value="ECO:0007669"/>
    <property type="project" value="InterPro"/>
</dbReference>
<dbReference type="InterPro" id="IPR017911">
    <property type="entry name" value="MacB-like_ATP-bd"/>
</dbReference>
<evidence type="ECO:0000256" key="3">
    <source>
        <dbReference type="ARBA" id="ARBA00022741"/>
    </source>
</evidence>
<evidence type="ECO:0000259" key="5">
    <source>
        <dbReference type="PROSITE" id="PS50893"/>
    </source>
</evidence>
<dbReference type="SMART" id="SM00382">
    <property type="entry name" value="AAA"/>
    <property type="match status" value="1"/>
</dbReference>
<dbReference type="EMBL" id="AAXB02000016">
    <property type="protein sequence ID" value="EDM62181.1"/>
    <property type="molecule type" value="Genomic_DNA"/>
</dbReference>
<dbReference type="PANTHER" id="PTHR42798:SF7">
    <property type="entry name" value="ALPHA-D-RIBOSE 1-METHYLPHOSPHONATE 5-TRIPHOSPHATE SYNTHASE SUBUNIT PHNL"/>
    <property type="match status" value="1"/>
</dbReference>
<dbReference type="CDD" id="cd03255">
    <property type="entry name" value="ABC_MJ0796_LolCDE_FtsE"/>
    <property type="match status" value="1"/>
</dbReference>
<dbReference type="GO" id="GO:0022857">
    <property type="term" value="F:transmembrane transporter activity"/>
    <property type="evidence" value="ECO:0007669"/>
    <property type="project" value="UniProtKB-ARBA"/>
</dbReference>
<reference evidence="6 7" key="2">
    <citation type="submission" date="2007-04" db="EMBL/GenBank/DDBJ databases">
        <title>Draft genome sequence of Dorea longicatena (DSM 13814).</title>
        <authorList>
            <person name="Sudarsanam P."/>
            <person name="Ley R."/>
            <person name="Guruge J."/>
            <person name="Turnbaugh P.J."/>
            <person name="Mahowald M."/>
            <person name="Liep D."/>
            <person name="Gordon J."/>
        </authorList>
    </citation>
    <scope>NUCLEOTIDE SEQUENCE [LARGE SCALE GENOMIC DNA]</scope>
    <source>
        <strain evidence="6 7">DSM 13814</strain>
    </source>
</reference>
<evidence type="ECO:0000256" key="2">
    <source>
        <dbReference type="ARBA" id="ARBA00022448"/>
    </source>
</evidence>
<organism evidence="6 7">
    <name type="scientific">Dorea longicatena DSM 13814</name>
    <dbReference type="NCBI Taxonomy" id="411462"/>
    <lineage>
        <taxon>Bacteria</taxon>
        <taxon>Bacillati</taxon>
        <taxon>Bacillota</taxon>
        <taxon>Clostridia</taxon>
        <taxon>Lachnospirales</taxon>
        <taxon>Lachnospiraceae</taxon>
        <taxon>Dorea</taxon>
    </lineage>
</organism>
<dbReference type="InterPro" id="IPR003439">
    <property type="entry name" value="ABC_transporter-like_ATP-bd"/>
</dbReference>
<dbReference type="Pfam" id="PF00005">
    <property type="entry name" value="ABC_tran"/>
    <property type="match status" value="1"/>
</dbReference>
<comment type="similarity">
    <text evidence="1">Belongs to the ABC transporter superfamily.</text>
</comment>
<dbReference type="GO" id="GO:0005524">
    <property type="term" value="F:ATP binding"/>
    <property type="evidence" value="ECO:0007669"/>
    <property type="project" value="UniProtKB-KW"/>
</dbReference>
<keyword evidence="4 6" id="KW-0067">ATP-binding</keyword>